<feature type="region of interest" description="Disordered" evidence="1">
    <location>
        <begin position="948"/>
        <end position="969"/>
    </location>
</feature>
<dbReference type="Pfam" id="PF14028">
    <property type="entry name" value="Lant_dehydr_C"/>
    <property type="match status" value="1"/>
</dbReference>
<proteinExistence type="predicted"/>
<dbReference type="EMBL" id="FZOH01000002">
    <property type="protein sequence ID" value="SNS15050.1"/>
    <property type="molecule type" value="Genomic_DNA"/>
</dbReference>
<accession>A0A239C4J5</accession>
<dbReference type="Pfam" id="PF04738">
    <property type="entry name" value="Lant_dehydr_N"/>
    <property type="match status" value="1"/>
</dbReference>
<evidence type="ECO:0000256" key="1">
    <source>
        <dbReference type="SAM" id="MobiDB-lite"/>
    </source>
</evidence>
<keyword evidence="5" id="KW-1185">Reference proteome</keyword>
<evidence type="ECO:0000313" key="5">
    <source>
        <dbReference type="Proteomes" id="UP000198386"/>
    </source>
</evidence>
<dbReference type="InterPro" id="IPR023809">
    <property type="entry name" value="Thiopep_bacteriocin_synth_dom"/>
</dbReference>
<dbReference type="Proteomes" id="UP000198386">
    <property type="component" value="Unassembled WGS sequence"/>
</dbReference>
<gene>
    <name evidence="4" type="ORF">SAMN04488107_1619</name>
</gene>
<evidence type="ECO:0000313" key="4">
    <source>
        <dbReference type="EMBL" id="SNS15050.1"/>
    </source>
</evidence>
<name>A0A239C4J5_9ACTN</name>
<evidence type="ECO:0000259" key="2">
    <source>
        <dbReference type="Pfam" id="PF04738"/>
    </source>
</evidence>
<feature type="domain" description="Thiopeptide-type bacteriocin biosynthesis" evidence="3">
    <location>
        <begin position="789"/>
        <end position="1040"/>
    </location>
</feature>
<dbReference type="AlphaFoldDB" id="A0A239C4J5"/>
<reference evidence="5" key="1">
    <citation type="submission" date="2017-06" db="EMBL/GenBank/DDBJ databases">
        <authorList>
            <person name="Varghese N."/>
            <person name="Submissions S."/>
        </authorList>
    </citation>
    <scope>NUCLEOTIDE SEQUENCE [LARGE SCALE GENOMIC DNA]</scope>
    <source>
        <strain evidence="5">DSM 45423</strain>
    </source>
</reference>
<evidence type="ECO:0000259" key="3">
    <source>
        <dbReference type="Pfam" id="PF14028"/>
    </source>
</evidence>
<protein>
    <submittedName>
        <fullName evidence="4">Thiopeptide-type bacteriocin biosynthesis domain-containing protein</fullName>
    </submittedName>
</protein>
<dbReference type="NCBIfam" id="TIGR03891">
    <property type="entry name" value="thiopep_ocin"/>
    <property type="match status" value="1"/>
</dbReference>
<feature type="domain" description="Lantibiotic dehydratase N-terminal" evidence="2">
    <location>
        <begin position="39"/>
        <end position="713"/>
    </location>
</feature>
<organism evidence="4 5">
    <name type="scientific">Geodermatophilus saharensis</name>
    <dbReference type="NCBI Taxonomy" id="1137994"/>
    <lineage>
        <taxon>Bacteria</taxon>
        <taxon>Bacillati</taxon>
        <taxon>Actinomycetota</taxon>
        <taxon>Actinomycetes</taxon>
        <taxon>Geodermatophilales</taxon>
        <taxon>Geodermatophilaceae</taxon>
        <taxon>Geodermatophilus</taxon>
    </lineage>
</organism>
<dbReference type="InterPro" id="IPR006827">
    <property type="entry name" value="Lant_deHydtase_N"/>
</dbReference>
<feature type="compositionally biased region" description="Basic and acidic residues" evidence="1">
    <location>
        <begin position="954"/>
        <end position="968"/>
    </location>
</feature>
<sequence>MTGGRTLYEPVGGMVVRAPLLPVQRYLDLPGSTPAGRDDPLLARAVAVASEDLAAALARPGAPDGRRAEALLRYRIRSATRPTPFGLFGGVAVGGWGPITDLRIAEALRPTRTRPDMGWLVDAVRTVERAAPGRLRLQANTCAFERAGRLHLTDRSAGGEAGPDVSVRATPVVRRVLALARTPITYDALVAAVLAATPGAPRDRVCELVDELARQDLLVSDLRPPLTADPVAHVWGRLAALADVPAARDVAARLADAVDRAALLDTVLADPDAGSLARNGSSPDPVPVLTALRARLREADTDPGAAEPSGHAGRDVVQVDSALPLAGHAVTAAVAADAARAVDLLLRLHPSPGGPPHLAAYRAAFAARYGHDRSVPLLELLDPRFGLGPPDGHAFGHGVGPVDREARARRAERLTELAWAGLQYGRASEGAPEVVLDDADLAALSTRTPDPQQLLPSLELSAFVLAPSAAALDRGEHLLLVGPNLGAHAAGRGLGRFADLLGDSATGLLNAITAAEEARCRPANGATGIVAELVYLPRQRRAANVAIRPAARRYEIPVGVAPGVPADRVVAADELRVHVREGRLRLWWERGGVDVAVSAGHMLNTNSAPQVCRFLHEVGLDGITPLTGFDWGPAEGQPVLPRVRYGRIVLRPAQWRRRRARAAEELAVRDPAAFAAALPAWRRRLRLPRRVYLAEGDNRLLLDLDDPAQAGLLAADLRRSLGGDLVLHEALPGPDDAWLPGPGGHYVSELVVPMVRRAPAAARPATAVAPAAAVTHDDGDRRRTPGSDWLYLTLTGPAAGHDALITGPVRALADELVARGEARSWFFLRYNDPEPHLRLRLHGDPATLLARALPAAMATAAELVGSGALHRAGLEVYDRELERYGGPEALAVAEELFAADSRAVAALLPLARSPGERLCLAGLGIDDLLDALGLDAAARLAWYSDAAPPPKETAGAHREHGPRLRDLLDGPGDGSVSAALAERRAAIVPLGARLAALHAAGTCQVSLPTLARSFAHLHGNRWGVDPPAERTLLGLLRRALHARLRRPAAAHH</sequence>